<dbReference type="EMBL" id="JAPESX010001168">
    <property type="protein sequence ID" value="KAJ8116739.1"/>
    <property type="molecule type" value="Genomic_DNA"/>
</dbReference>
<sequence>MEEPQITNLGTTTVKPKVIFIMADYGHDPTVPWASFKAAGYETSFATESGKVPRCDKKMIEGITQKLLGAKKEVVATYKKMQQSDEMLHPLSWSAPDFSLDPYDLVVLPGGHEKSVRQVIESPIVHKLMLDYFPQTKKPSRKVVAAVCHGVMVLSESKDASGRSVIHDCVTTALPTQFEQTAYWGTRAFLGDYYKTFGHGSENVQESVTKALASPAQFKSTLNPGPFVVEDENYNYISARWPGDAELFAEEIIKLFESFNRIV</sequence>
<dbReference type="Proteomes" id="UP001153334">
    <property type="component" value="Unassembled WGS sequence"/>
</dbReference>
<evidence type="ECO:0000313" key="1">
    <source>
        <dbReference type="EMBL" id="KAJ8116739.1"/>
    </source>
</evidence>
<comment type="caution">
    <text evidence="1">The sequence shown here is derived from an EMBL/GenBank/DDBJ whole genome shotgun (WGS) entry which is preliminary data.</text>
</comment>
<gene>
    <name evidence="1" type="ORF">ONZ43_g4376</name>
</gene>
<name>A0ACC2INW3_9PEZI</name>
<keyword evidence="2" id="KW-1185">Reference proteome</keyword>
<accession>A0ACC2INW3</accession>
<proteinExistence type="predicted"/>
<evidence type="ECO:0000313" key="2">
    <source>
        <dbReference type="Proteomes" id="UP001153334"/>
    </source>
</evidence>
<organism evidence="1 2">
    <name type="scientific">Nemania bipapillata</name>
    <dbReference type="NCBI Taxonomy" id="110536"/>
    <lineage>
        <taxon>Eukaryota</taxon>
        <taxon>Fungi</taxon>
        <taxon>Dikarya</taxon>
        <taxon>Ascomycota</taxon>
        <taxon>Pezizomycotina</taxon>
        <taxon>Sordariomycetes</taxon>
        <taxon>Xylariomycetidae</taxon>
        <taxon>Xylariales</taxon>
        <taxon>Xylariaceae</taxon>
        <taxon>Nemania</taxon>
    </lineage>
</organism>
<protein>
    <submittedName>
        <fullName evidence="1">Uncharacterized protein</fullName>
    </submittedName>
</protein>
<reference evidence="1" key="1">
    <citation type="submission" date="2022-11" db="EMBL/GenBank/DDBJ databases">
        <title>Genome Sequence of Nemania bipapillata.</title>
        <authorList>
            <person name="Buettner E."/>
        </authorList>
    </citation>
    <scope>NUCLEOTIDE SEQUENCE</scope>
    <source>
        <strain evidence="1">CP14</strain>
    </source>
</reference>